<keyword evidence="13" id="KW-0732">Signal</keyword>
<dbReference type="Proteomes" id="UP000694548">
    <property type="component" value="Unassembled WGS sequence"/>
</dbReference>
<evidence type="ECO:0000313" key="16">
    <source>
        <dbReference type="Proteomes" id="UP000694548"/>
    </source>
</evidence>
<dbReference type="GO" id="GO:0005886">
    <property type="term" value="C:plasma membrane"/>
    <property type="evidence" value="ECO:0007669"/>
    <property type="project" value="UniProtKB-SubCell"/>
</dbReference>
<dbReference type="InterPro" id="IPR001507">
    <property type="entry name" value="ZP_dom"/>
</dbReference>
<dbReference type="Ensembl" id="ENSNFUT00015044663.1">
    <property type="protein sequence ID" value="ENSNFUP00015042780.1"/>
    <property type="gene ID" value="ENSNFUG00015020487.1"/>
</dbReference>
<dbReference type="GO" id="GO:0032190">
    <property type="term" value="F:acrosin binding"/>
    <property type="evidence" value="ECO:0007669"/>
    <property type="project" value="TreeGrafter"/>
</dbReference>
<dbReference type="Pfam" id="PF00100">
    <property type="entry name" value="Zona_pellucida"/>
    <property type="match status" value="1"/>
</dbReference>
<feature type="domain" description="ZP" evidence="14">
    <location>
        <begin position="158"/>
        <end position="424"/>
    </location>
</feature>
<reference evidence="15" key="1">
    <citation type="submission" date="2025-08" db="UniProtKB">
        <authorList>
            <consortium name="Ensembl"/>
        </authorList>
    </citation>
    <scope>IDENTIFICATION</scope>
</reference>
<dbReference type="PANTHER" id="PTHR23343:SF31">
    <property type="entry name" value="ZONA PELLUCIDA SPERM-BINDING PROTEIN 4"/>
    <property type="match status" value="1"/>
</dbReference>
<dbReference type="InterPro" id="IPR055355">
    <property type="entry name" value="ZP-C"/>
</dbReference>
<evidence type="ECO:0000256" key="1">
    <source>
        <dbReference type="ARBA" id="ARBA00004251"/>
    </source>
</evidence>
<evidence type="ECO:0000256" key="12">
    <source>
        <dbReference type="ARBA" id="ARBA00024183"/>
    </source>
</evidence>
<comment type="subcellular location">
    <subcellularLocation>
        <location evidence="1">Cell membrane</location>
        <topology evidence="1">Single-pass type I membrane protein</topology>
    </subcellularLocation>
    <subcellularLocation>
        <location evidence="12">Zona pellucida</location>
    </subcellularLocation>
</comment>
<evidence type="ECO:0000256" key="9">
    <source>
        <dbReference type="ARBA" id="ARBA00023157"/>
    </source>
</evidence>
<dbReference type="GO" id="GO:0035805">
    <property type="term" value="C:egg coat"/>
    <property type="evidence" value="ECO:0007669"/>
    <property type="project" value="UniProtKB-SubCell"/>
</dbReference>
<evidence type="ECO:0000313" key="15">
    <source>
        <dbReference type="Ensembl" id="ENSNFUP00015042780.1"/>
    </source>
</evidence>
<keyword evidence="5" id="KW-0165">Cleavage on pair of basic residues</keyword>
<sequence length="449" mass="50394">MKSIKADVIVVVLVSLSLLVLKRAASGVSTQSRVTFHTTANNNTLICHDDFMSVYIPKEQFVSLPSTIFVKDDGRGYHQATAIAKLCRYFLKETRSFIILTVASSGCFVKTQKFGRSLAVAIVAPVEKGPPKIIQTINLICKREQTSSNLPKESRQVFCTKNGFNITIPRDATVPPLDLNTVWITYNQNQICLPQKRSNQAVIFSFSFSECGTQSMITGGNITYWVDIKAKHAQTGVIFRETPFHLNVRCSFALTQMTQLSFRVQQRESDPSLALKSKGTLRTAMRFAKESSYRSFYSSSNPPAVTELGQPVYVEVFVVKHEDEDLVLLLWDCWATPSENPHDPLRWNLLVKGCPFAGDDQGTVVLPVSSKEIPNPSLHKWFVVKMFSFVKSPTSENQIYFHCDIEICKGPRCMQTCSNEKPKLQRILPEMSQNILSSTVSKGPLLYLL</sequence>
<evidence type="ECO:0000256" key="7">
    <source>
        <dbReference type="ARBA" id="ARBA00022989"/>
    </source>
</evidence>
<keyword evidence="10" id="KW-0325">Glycoprotein</keyword>
<dbReference type="KEGG" id="nfu:107395450"/>
<dbReference type="RefSeq" id="XP_015830331.3">
    <property type="nucleotide sequence ID" value="XM_015974845.3"/>
</dbReference>
<keyword evidence="6" id="KW-0812">Transmembrane</keyword>
<organism evidence="15 16">
    <name type="scientific">Nothobranchius furzeri</name>
    <name type="common">Turquoise killifish</name>
    <dbReference type="NCBI Taxonomy" id="105023"/>
    <lineage>
        <taxon>Eukaryota</taxon>
        <taxon>Metazoa</taxon>
        <taxon>Chordata</taxon>
        <taxon>Craniata</taxon>
        <taxon>Vertebrata</taxon>
        <taxon>Euteleostomi</taxon>
        <taxon>Actinopterygii</taxon>
        <taxon>Neopterygii</taxon>
        <taxon>Teleostei</taxon>
        <taxon>Neoteleostei</taxon>
        <taxon>Acanthomorphata</taxon>
        <taxon>Ovalentaria</taxon>
        <taxon>Atherinomorphae</taxon>
        <taxon>Cyprinodontiformes</taxon>
        <taxon>Nothobranchiidae</taxon>
        <taxon>Nothobranchius</taxon>
    </lineage>
</organism>
<dbReference type="SMART" id="SM00241">
    <property type="entry name" value="ZP"/>
    <property type="match status" value="1"/>
</dbReference>
<name>A0A8C6VV91_NOTFU</name>
<evidence type="ECO:0000256" key="11">
    <source>
        <dbReference type="ARBA" id="ARBA00023279"/>
    </source>
</evidence>
<dbReference type="InterPro" id="IPR055356">
    <property type="entry name" value="ZP-N"/>
</dbReference>
<keyword evidence="7" id="KW-1133">Transmembrane helix</keyword>
<dbReference type="AlphaFoldDB" id="A0A8C6VV91"/>
<evidence type="ECO:0000256" key="5">
    <source>
        <dbReference type="ARBA" id="ARBA00022685"/>
    </source>
</evidence>
<dbReference type="GO" id="GO:0060468">
    <property type="term" value="P:prevention of polyspermy"/>
    <property type="evidence" value="ECO:0007669"/>
    <property type="project" value="TreeGrafter"/>
</dbReference>
<evidence type="ECO:0000256" key="2">
    <source>
        <dbReference type="ARBA" id="ARBA00022475"/>
    </source>
</evidence>
<dbReference type="Gene3D" id="2.60.40.3210">
    <property type="entry name" value="Zona pellucida, ZP-N domain"/>
    <property type="match status" value="1"/>
</dbReference>
<keyword evidence="2" id="KW-1003">Cell membrane</keyword>
<dbReference type="PANTHER" id="PTHR23343">
    <property type="entry name" value="ZONA PELLUCIDA SPERM-BINDING PROTEIN"/>
    <property type="match status" value="1"/>
</dbReference>
<evidence type="ECO:0000256" key="4">
    <source>
        <dbReference type="ARBA" id="ARBA00022530"/>
    </source>
</evidence>
<dbReference type="GeneTree" id="ENSGT00940000161324"/>
<evidence type="ECO:0000256" key="13">
    <source>
        <dbReference type="SAM" id="SignalP"/>
    </source>
</evidence>
<keyword evidence="9" id="KW-1015">Disulfide bond</keyword>
<keyword evidence="8" id="KW-0472">Membrane</keyword>
<feature type="signal peptide" evidence="13">
    <location>
        <begin position="1"/>
        <end position="27"/>
    </location>
</feature>
<dbReference type="GO" id="GO:0007339">
    <property type="term" value="P:binding of sperm to zona pellucida"/>
    <property type="evidence" value="ECO:0007669"/>
    <property type="project" value="TreeGrafter"/>
</dbReference>
<protein>
    <recommendedName>
        <fullName evidence="14">ZP domain-containing protein</fullName>
    </recommendedName>
</protein>
<feature type="chain" id="PRO_5034341916" description="ZP domain-containing protein" evidence="13">
    <location>
        <begin position="28"/>
        <end position="449"/>
    </location>
</feature>
<dbReference type="Pfam" id="PF23344">
    <property type="entry name" value="ZP-N"/>
    <property type="match status" value="1"/>
</dbReference>
<accession>A0A8C6VV91</accession>
<keyword evidence="4" id="KW-0272">Extracellular matrix</keyword>
<keyword evidence="11" id="KW-0278">Fertilization</keyword>
<dbReference type="Gene3D" id="2.60.40.4100">
    <property type="entry name" value="Zona pellucida, ZP-C domain"/>
    <property type="match status" value="1"/>
</dbReference>
<evidence type="ECO:0000259" key="14">
    <source>
        <dbReference type="PROSITE" id="PS51034"/>
    </source>
</evidence>
<evidence type="ECO:0000256" key="8">
    <source>
        <dbReference type="ARBA" id="ARBA00023136"/>
    </source>
</evidence>
<evidence type="ECO:0000256" key="6">
    <source>
        <dbReference type="ARBA" id="ARBA00022692"/>
    </source>
</evidence>
<reference evidence="15" key="2">
    <citation type="submission" date="2025-09" db="UniProtKB">
        <authorList>
            <consortium name="Ensembl"/>
        </authorList>
    </citation>
    <scope>IDENTIFICATION</scope>
</reference>
<dbReference type="GeneID" id="107395450"/>
<evidence type="ECO:0000256" key="3">
    <source>
        <dbReference type="ARBA" id="ARBA00022525"/>
    </source>
</evidence>
<proteinExistence type="predicted"/>
<dbReference type="InterPro" id="IPR042235">
    <property type="entry name" value="ZP-C_dom"/>
</dbReference>
<dbReference type="GO" id="GO:0035804">
    <property type="term" value="F:structural constituent of egg coat"/>
    <property type="evidence" value="ECO:0007669"/>
    <property type="project" value="TreeGrafter"/>
</dbReference>
<evidence type="ECO:0000256" key="10">
    <source>
        <dbReference type="ARBA" id="ARBA00023180"/>
    </source>
</evidence>
<dbReference type="PROSITE" id="PS51034">
    <property type="entry name" value="ZP_2"/>
    <property type="match status" value="1"/>
</dbReference>
<keyword evidence="3" id="KW-0964">Secreted</keyword>
<dbReference type="PRINTS" id="PR00023">
    <property type="entry name" value="ZPELLUCIDA"/>
</dbReference>
<keyword evidence="16" id="KW-1185">Reference proteome</keyword>
<dbReference type="InterPro" id="IPR048290">
    <property type="entry name" value="ZP_chr"/>
</dbReference>
<dbReference type="InterPro" id="IPR051148">
    <property type="entry name" value="Zona_Pellucida_Domain_gp"/>
</dbReference>